<keyword evidence="3" id="KW-0547">Nucleotide-binding</keyword>
<keyword evidence="2" id="KW-0813">Transport</keyword>
<dbReference type="PROSITE" id="PS50893">
    <property type="entry name" value="ABC_TRANSPORTER_2"/>
    <property type="match status" value="1"/>
</dbReference>
<proteinExistence type="inferred from homology"/>
<dbReference type="InterPro" id="IPR017871">
    <property type="entry name" value="ABC_transporter-like_CS"/>
</dbReference>
<dbReference type="PROSITE" id="PS00211">
    <property type="entry name" value="ABC_TRANSPORTER_1"/>
    <property type="match status" value="1"/>
</dbReference>
<comment type="similarity">
    <text evidence="1">Belongs to the ABC transporter superfamily.</text>
</comment>
<evidence type="ECO:0000313" key="7">
    <source>
        <dbReference type="Proteomes" id="UP000823615"/>
    </source>
</evidence>
<dbReference type="GO" id="GO:0005886">
    <property type="term" value="C:plasma membrane"/>
    <property type="evidence" value="ECO:0007669"/>
    <property type="project" value="TreeGrafter"/>
</dbReference>
<reference evidence="6" key="1">
    <citation type="submission" date="2020-10" db="EMBL/GenBank/DDBJ databases">
        <authorList>
            <person name="Gilroy R."/>
        </authorList>
    </citation>
    <scope>NUCLEOTIDE SEQUENCE</scope>
    <source>
        <strain evidence="6">7293</strain>
    </source>
</reference>
<comment type="caution">
    <text evidence="6">The sequence shown here is derived from an EMBL/GenBank/DDBJ whole genome shotgun (WGS) entry which is preliminary data.</text>
</comment>
<dbReference type="Proteomes" id="UP000823615">
    <property type="component" value="Unassembled WGS sequence"/>
</dbReference>
<protein>
    <submittedName>
        <fullName evidence="6">ABC transporter ATP-binding protein</fullName>
    </submittedName>
</protein>
<dbReference type="GO" id="GO:0044874">
    <property type="term" value="P:lipoprotein localization to outer membrane"/>
    <property type="evidence" value="ECO:0007669"/>
    <property type="project" value="TreeGrafter"/>
</dbReference>
<dbReference type="Pfam" id="PF00005">
    <property type="entry name" value="ABC_tran"/>
    <property type="match status" value="1"/>
</dbReference>
<dbReference type="InterPro" id="IPR003439">
    <property type="entry name" value="ABC_transporter-like_ATP-bd"/>
</dbReference>
<dbReference type="GO" id="GO:0005524">
    <property type="term" value="F:ATP binding"/>
    <property type="evidence" value="ECO:0007669"/>
    <property type="project" value="UniProtKB-KW"/>
</dbReference>
<organism evidence="6 7">
    <name type="scientific">Candidatus Ornithospirochaeta stercoripullorum</name>
    <dbReference type="NCBI Taxonomy" id="2840899"/>
    <lineage>
        <taxon>Bacteria</taxon>
        <taxon>Pseudomonadati</taxon>
        <taxon>Spirochaetota</taxon>
        <taxon>Spirochaetia</taxon>
        <taxon>Spirochaetales</taxon>
        <taxon>Spirochaetaceae</taxon>
        <taxon>Spirochaetaceae incertae sedis</taxon>
        <taxon>Candidatus Ornithospirochaeta</taxon>
    </lineage>
</organism>
<evidence type="ECO:0000256" key="4">
    <source>
        <dbReference type="ARBA" id="ARBA00022840"/>
    </source>
</evidence>
<reference evidence="6" key="2">
    <citation type="journal article" date="2021" name="PeerJ">
        <title>Extensive microbial diversity within the chicken gut microbiome revealed by metagenomics and culture.</title>
        <authorList>
            <person name="Gilroy R."/>
            <person name="Ravi A."/>
            <person name="Getino M."/>
            <person name="Pursley I."/>
            <person name="Horton D.L."/>
            <person name="Alikhan N.F."/>
            <person name="Baker D."/>
            <person name="Gharbi K."/>
            <person name="Hall N."/>
            <person name="Watson M."/>
            <person name="Adriaenssens E.M."/>
            <person name="Foster-Nyarko E."/>
            <person name="Jarju S."/>
            <person name="Secka A."/>
            <person name="Antonio M."/>
            <person name="Oren A."/>
            <person name="Chaudhuri R.R."/>
            <person name="La Ragione R."/>
            <person name="Hildebrand F."/>
            <person name="Pallen M.J."/>
        </authorList>
    </citation>
    <scope>NUCLEOTIDE SEQUENCE</scope>
    <source>
        <strain evidence="6">7293</strain>
    </source>
</reference>
<dbReference type="InterPro" id="IPR015854">
    <property type="entry name" value="ABC_transpr_LolD-like"/>
</dbReference>
<dbReference type="AlphaFoldDB" id="A0A9D9H523"/>
<evidence type="ECO:0000259" key="5">
    <source>
        <dbReference type="PROSITE" id="PS50893"/>
    </source>
</evidence>
<dbReference type="SUPFAM" id="SSF52540">
    <property type="entry name" value="P-loop containing nucleoside triphosphate hydrolases"/>
    <property type="match status" value="1"/>
</dbReference>
<gene>
    <name evidence="6" type="ORF">IAA97_04275</name>
</gene>
<dbReference type="GO" id="GO:0022857">
    <property type="term" value="F:transmembrane transporter activity"/>
    <property type="evidence" value="ECO:0007669"/>
    <property type="project" value="TreeGrafter"/>
</dbReference>
<evidence type="ECO:0000313" key="6">
    <source>
        <dbReference type="EMBL" id="MBO8436174.1"/>
    </source>
</evidence>
<dbReference type="InterPro" id="IPR017911">
    <property type="entry name" value="MacB-like_ATP-bd"/>
</dbReference>
<dbReference type="GO" id="GO:0089705">
    <property type="term" value="P:protein localization to outer membrane"/>
    <property type="evidence" value="ECO:0007669"/>
    <property type="project" value="TreeGrafter"/>
</dbReference>
<keyword evidence="4 6" id="KW-0067">ATP-binding</keyword>
<evidence type="ECO:0000256" key="3">
    <source>
        <dbReference type="ARBA" id="ARBA00022741"/>
    </source>
</evidence>
<dbReference type="Gene3D" id="3.40.50.300">
    <property type="entry name" value="P-loop containing nucleotide triphosphate hydrolases"/>
    <property type="match status" value="1"/>
</dbReference>
<dbReference type="InterPro" id="IPR027417">
    <property type="entry name" value="P-loop_NTPase"/>
</dbReference>
<accession>A0A9D9H523</accession>
<evidence type="ECO:0000256" key="2">
    <source>
        <dbReference type="ARBA" id="ARBA00022448"/>
    </source>
</evidence>
<dbReference type="PANTHER" id="PTHR24220:SF689">
    <property type="entry name" value="LIPOPROTEIN-RELEASING SYSTEM ATP-BINDING PROTEIN LOLD"/>
    <property type="match status" value="1"/>
</dbReference>
<dbReference type="EMBL" id="JADIMT010000053">
    <property type="protein sequence ID" value="MBO8436174.1"/>
    <property type="molecule type" value="Genomic_DNA"/>
</dbReference>
<dbReference type="PANTHER" id="PTHR24220">
    <property type="entry name" value="IMPORT ATP-BINDING PROTEIN"/>
    <property type="match status" value="1"/>
</dbReference>
<sequence>MKLLELEDIVKSFPSPAGGSIEILSGVSLSLEEAEVVSVVGKSGSGKSTLLSIAALLSAPDCGRVIYSGLDALSMKENEIDRLRATAMGFVFQSSQLLKDFSALENVAMPLMIQGKKRKEAFSAAKEFLSLTGLEDRAGHRPPELSGGERQRVAIARALAGNPSVIFADEPTGALDEKNASLVEDLLFESVKKTGHCMLLVTHDPSFASRADKCFELREGVLCGI</sequence>
<dbReference type="InterPro" id="IPR003593">
    <property type="entry name" value="AAA+_ATPase"/>
</dbReference>
<dbReference type="CDD" id="cd03255">
    <property type="entry name" value="ABC_MJ0796_LolCDE_FtsE"/>
    <property type="match status" value="1"/>
</dbReference>
<name>A0A9D9H523_9SPIO</name>
<dbReference type="GO" id="GO:0016887">
    <property type="term" value="F:ATP hydrolysis activity"/>
    <property type="evidence" value="ECO:0007669"/>
    <property type="project" value="InterPro"/>
</dbReference>
<feature type="domain" description="ABC transporter" evidence="5">
    <location>
        <begin position="4"/>
        <end position="225"/>
    </location>
</feature>
<dbReference type="SMART" id="SM00382">
    <property type="entry name" value="AAA"/>
    <property type="match status" value="1"/>
</dbReference>
<evidence type="ECO:0000256" key="1">
    <source>
        <dbReference type="ARBA" id="ARBA00005417"/>
    </source>
</evidence>